<protein>
    <submittedName>
        <fullName evidence="1">Uncharacterized protein</fullName>
    </submittedName>
</protein>
<dbReference type="AlphaFoldDB" id="A0A9J5Y1F8"/>
<organism evidence="1 2">
    <name type="scientific">Solanum commersonii</name>
    <name type="common">Commerson's wild potato</name>
    <name type="synonym">Commerson's nightshade</name>
    <dbReference type="NCBI Taxonomy" id="4109"/>
    <lineage>
        <taxon>Eukaryota</taxon>
        <taxon>Viridiplantae</taxon>
        <taxon>Streptophyta</taxon>
        <taxon>Embryophyta</taxon>
        <taxon>Tracheophyta</taxon>
        <taxon>Spermatophyta</taxon>
        <taxon>Magnoliopsida</taxon>
        <taxon>eudicotyledons</taxon>
        <taxon>Gunneridae</taxon>
        <taxon>Pentapetalae</taxon>
        <taxon>asterids</taxon>
        <taxon>lamiids</taxon>
        <taxon>Solanales</taxon>
        <taxon>Solanaceae</taxon>
        <taxon>Solanoideae</taxon>
        <taxon>Solaneae</taxon>
        <taxon>Solanum</taxon>
    </lineage>
</organism>
<sequence>MLMFFDDLTDGTSWFLKLDKYLIMHGMVWNFPTLHLTGKLLDTSLMNFGKLENNLRVSYYCRRGCLPLCYVSANDQFFPIDLVLNLEVTVNKEYAEHSLLSPEITPVANCMPMFTMAVMMKIPKATMFINSSLFSI</sequence>
<evidence type="ECO:0000313" key="1">
    <source>
        <dbReference type="EMBL" id="KAG5592934.1"/>
    </source>
</evidence>
<comment type="caution">
    <text evidence="1">The sequence shown here is derived from an EMBL/GenBank/DDBJ whole genome shotgun (WGS) entry which is preliminary data.</text>
</comment>
<keyword evidence="2" id="KW-1185">Reference proteome</keyword>
<accession>A0A9J5Y1F8</accession>
<evidence type="ECO:0000313" key="2">
    <source>
        <dbReference type="Proteomes" id="UP000824120"/>
    </source>
</evidence>
<name>A0A9J5Y1F8_SOLCO</name>
<dbReference type="Proteomes" id="UP000824120">
    <property type="component" value="Chromosome 8"/>
</dbReference>
<dbReference type="EMBL" id="JACXVP010000008">
    <property type="protein sequence ID" value="KAG5592934.1"/>
    <property type="molecule type" value="Genomic_DNA"/>
</dbReference>
<reference evidence="1 2" key="1">
    <citation type="submission" date="2020-09" db="EMBL/GenBank/DDBJ databases">
        <title>De no assembly of potato wild relative species, Solanum commersonii.</title>
        <authorList>
            <person name="Cho K."/>
        </authorList>
    </citation>
    <scope>NUCLEOTIDE SEQUENCE [LARGE SCALE GENOMIC DNA]</scope>
    <source>
        <strain evidence="1">LZ3.2</strain>
        <tissue evidence="1">Leaf</tissue>
    </source>
</reference>
<gene>
    <name evidence="1" type="ORF">H5410_043448</name>
</gene>
<proteinExistence type="predicted"/>